<dbReference type="InterPro" id="IPR018313">
    <property type="entry name" value="SBP_3_CS"/>
</dbReference>
<name>A0A6I3SL65_HELMO</name>
<organism evidence="8 9">
    <name type="scientific">Heliobacterium mobile</name>
    <name type="common">Heliobacillus mobilis</name>
    <dbReference type="NCBI Taxonomy" id="28064"/>
    <lineage>
        <taxon>Bacteria</taxon>
        <taxon>Bacillati</taxon>
        <taxon>Bacillota</taxon>
        <taxon>Clostridia</taxon>
        <taxon>Eubacteriales</taxon>
        <taxon>Heliobacteriaceae</taxon>
        <taxon>Heliobacterium</taxon>
    </lineage>
</organism>
<protein>
    <submittedName>
        <fullName evidence="8">Transporter substrate-binding domain-containing protein</fullName>
    </submittedName>
</protein>
<evidence type="ECO:0000259" key="7">
    <source>
        <dbReference type="SMART" id="SM00079"/>
    </source>
</evidence>
<sequence length="262" mass="28596">MKQWLKIGLASLLCVGLLTTVAGCGSQPTQSAKEPSKNVLRVASDAAYAPFEWKNDKGEIVGFDIDLIKEVGKEINADIEIVDTPFDGIISSLANKNVDMIISAMTINDKRKQTVDFSNPYFVAVQSIAVKEGSPIKTFAELKDKKVGVQNATTGQDVVEKLMGAKNPKISRFDTTPTALNMLINGDVEAVVADKPVVQYFLKNNPSAKLSLLDDTSFETEEYGIAVQKGNTELQKKVNDALDKMKKNGKIKEISDKYMASK</sequence>
<evidence type="ECO:0000256" key="3">
    <source>
        <dbReference type="ARBA" id="ARBA00022729"/>
    </source>
</evidence>
<feature type="domain" description="Solute-binding protein family 3/N-terminal" evidence="6">
    <location>
        <begin position="39"/>
        <end position="262"/>
    </location>
</feature>
<evidence type="ECO:0000256" key="4">
    <source>
        <dbReference type="RuleBase" id="RU003744"/>
    </source>
</evidence>
<dbReference type="Proteomes" id="UP000430670">
    <property type="component" value="Unassembled WGS sequence"/>
</dbReference>
<dbReference type="GO" id="GO:0015276">
    <property type="term" value="F:ligand-gated monoatomic ion channel activity"/>
    <property type="evidence" value="ECO:0007669"/>
    <property type="project" value="InterPro"/>
</dbReference>
<evidence type="ECO:0000313" key="9">
    <source>
        <dbReference type="Proteomes" id="UP000430670"/>
    </source>
</evidence>
<dbReference type="InterPro" id="IPR001320">
    <property type="entry name" value="Iontro_rcpt_C"/>
</dbReference>
<keyword evidence="9" id="KW-1185">Reference proteome</keyword>
<proteinExistence type="inferred from homology"/>
<evidence type="ECO:0000313" key="8">
    <source>
        <dbReference type="EMBL" id="MTV49640.1"/>
    </source>
</evidence>
<comment type="similarity">
    <text evidence="2 4">Belongs to the bacterial solute-binding protein 3 family.</text>
</comment>
<dbReference type="OrthoDB" id="9774451at2"/>
<dbReference type="CDD" id="cd13624">
    <property type="entry name" value="PBP2_Arg_Lys_His"/>
    <property type="match status" value="1"/>
</dbReference>
<dbReference type="PANTHER" id="PTHR35936">
    <property type="entry name" value="MEMBRANE-BOUND LYTIC MUREIN TRANSGLYCOSYLASE F"/>
    <property type="match status" value="1"/>
</dbReference>
<evidence type="ECO:0000256" key="2">
    <source>
        <dbReference type="ARBA" id="ARBA00010333"/>
    </source>
</evidence>
<dbReference type="Gene3D" id="3.40.190.10">
    <property type="entry name" value="Periplasmic binding protein-like II"/>
    <property type="match status" value="2"/>
</dbReference>
<gene>
    <name evidence="8" type="ORF">GJ688_11705</name>
</gene>
<evidence type="ECO:0000256" key="5">
    <source>
        <dbReference type="SAM" id="SignalP"/>
    </source>
</evidence>
<dbReference type="SMART" id="SM00062">
    <property type="entry name" value="PBPb"/>
    <property type="match status" value="1"/>
</dbReference>
<keyword evidence="3 5" id="KW-0732">Signal</keyword>
<dbReference type="GO" id="GO:0030313">
    <property type="term" value="C:cell envelope"/>
    <property type="evidence" value="ECO:0007669"/>
    <property type="project" value="UniProtKB-SubCell"/>
</dbReference>
<dbReference type="SUPFAM" id="SSF53850">
    <property type="entry name" value="Periplasmic binding protein-like II"/>
    <property type="match status" value="1"/>
</dbReference>
<comment type="caution">
    <text evidence="8">The sequence shown here is derived from an EMBL/GenBank/DDBJ whole genome shotgun (WGS) entry which is preliminary data.</text>
</comment>
<accession>A0A6I3SL65</accession>
<dbReference type="RefSeq" id="WP_155476740.1">
    <property type="nucleotide sequence ID" value="NZ_WNKU01000013.1"/>
</dbReference>
<reference evidence="8 9" key="1">
    <citation type="submission" date="2019-11" db="EMBL/GenBank/DDBJ databases">
        <title>Whole-genome sequence of a the green, strictly anaerobic photosynthetic bacterium Heliobacillus mobilis DSM 6151.</title>
        <authorList>
            <person name="Kyndt J.A."/>
            <person name="Meyer T.E."/>
        </authorList>
    </citation>
    <scope>NUCLEOTIDE SEQUENCE [LARGE SCALE GENOMIC DNA]</scope>
    <source>
        <strain evidence="8 9">DSM 6151</strain>
    </source>
</reference>
<dbReference type="PROSITE" id="PS01039">
    <property type="entry name" value="SBP_BACTERIAL_3"/>
    <property type="match status" value="1"/>
</dbReference>
<dbReference type="PANTHER" id="PTHR35936:SF17">
    <property type="entry name" value="ARGININE-BINDING EXTRACELLULAR PROTEIN ARTP"/>
    <property type="match status" value="1"/>
</dbReference>
<feature type="signal peptide" evidence="5">
    <location>
        <begin position="1"/>
        <end position="24"/>
    </location>
</feature>
<dbReference type="SMART" id="SM00079">
    <property type="entry name" value="PBPe"/>
    <property type="match status" value="1"/>
</dbReference>
<evidence type="ECO:0000259" key="6">
    <source>
        <dbReference type="SMART" id="SM00062"/>
    </source>
</evidence>
<dbReference type="InterPro" id="IPR001638">
    <property type="entry name" value="Solute-binding_3/MltF_N"/>
</dbReference>
<comment type="subcellular location">
    <subcellularLocation>
        <location evidence="1">Cell envelope</location>
    </subcellularLocation>
</comment>
<dbReference type="PROSITE" id="PS51257">
    <property type="entry name" value="PROKAR_LIPOPROTEIN"/>
    <property type="match status" value="1"/>
</dbReference>
<feature type="chain" id="PRO_5039070286" evidence="5">
    <location>
        <begin position="25"/>
        <end position="262"/>
    </location>
</feature>
<dbReference type="Pfam" id="PF00497">
    <property type="entry name" value="SBP_bac_3"/>
    <property type="match status" value="1"/>
</dbReference>
<feature type="domain" description="Ionotropic glutamate receptor C-terminal" evidence="7">
    <location>
        <begin position="39"/>
        <end position="261"/>
    </location>
</feature>
<evidence type="ECO:0000256" key="1">
    <source>
        <dbReference type="ARBA" id="ARBA00004196"/>
    </source>
</evidence>
<dbReference type="GO" id="GO:0016020">
    <property type="term" value="C:membrane"/>
    <property type="evidence" value="ECO:0007669"/>
    <property type="project" value="InterPro"/>
</dbReference>
<dbReference type="AlphaFoldDB" id="A0A6I3SL65"/>
<dbReference type="EMBL" id="WNKU01000013">
    <property type="protein sequence ID" value="MTV49640.1"/>
    <property type="molecule type" value="Genomic_DNA"/>
</dbReference>